<dbReference type="EMBL" id="CZPZ01000036">
    <property type="protein sequence ID" value="CUS39880.1"/>
    <property type="molecule type" value="Genomic_DNA"/>
</dbReference>
<proteinExistence type="predicted"/>
<evidence type="ECO:0000313" key="1">
    <source>
        <dbReference type="EMBL" id="CUS39880.1"/>
    </source>
</evidence>
<keyword evidence="2" id="KW-1185">Reference proteome</keyword>
<protein>
    <submittedName>
        <fullName evidence="1">Uncharacterized protein</fullName>
    </submittedName>
</protein>
<reference evidence="2" key="1">
    <citation type="submission" date="2015-10" db="EMBL/GenBank/DDBJ databases">
        <authorList>
            <person name="Luecker S."/>
            <person name="Luecker S."/>
        </authorList>
    </citation>
    <scope>NUCLEOTIDE SEQUENCE [LARGE SCALE GENOMIC DNA]</scope>
</reference>
<sequence>MGVLSGYERCPDFSIVELLLERLGNDTIMNNIEILVEDTLSMITMDLRR</sequence>
<evidence type="ECO:0000313" key="2">
    <source>
        <dbReference type="Proteomes" id="UP000198736"/>
    </source>
</evidence>
<gene>
    <name evidence="1" type="ORF">COMA2_90059</name>
</gene>
<dbReference type="AlphaFoldDB" id="A0A0S4LTK8"/>
<name>A0A0S4LTK8_9BACT</name>
<dbReference type="Proteomes" id="UP000198736">
    <property type="component" value="Unassembled WGS sequence"/>
</dbReference>
<organism evidence="1 2">
    <name type="scientific">Candidatus Nitrospira nitrificans</name>
    <dbReference type="NCBI Taxonomy" id="1742973"/>
    <lineage>
        <taxon>Bacteria</taxon>
        <taxon>Pseudomonadati</taxon>
        <taxon>Nitrospirota</taxon>
        <taxon>Nitrospiria</taxon>
        <taxon>Nitrospirales</taxon>
        <taxon>Nitrospiraceae</taxon>
        <taxon>Nitrospira</taxon>
    </lineage>
</organism>
<accession>A0A0S4LTK8</accession>